<keyword evidence="2" id="KW-0378">Hydrolase</keyword>
<dbReference type="Pfam" id="PF03009">
    <property type="entry name" value="GDPD"/>
    <property type="match status" value="1"/>
</dbReference>
<evidence type="ECO:0000259" key="1">
    <source>
        <dbReference type="PROSITE" id="PS51704"/>
    </source>
</evidence>
<dbReference type="PROSITE" id="PS51704">
    <property type="entry name" value="GP_PDE"/>
    <property type="match status" value="1"/>
</dbReference>
<gene>
    <name evidence="2" type="ORF">FHS74_004200</name>
</gene>
<dbReference type="Proteomes" id="UP000539175">
    <property type="component" value="Unassembled WGS sequence"/>
</dbReference>
<feature type="domain" description="GP-PDE" evidence="1">
    <location>
        <begin position="15"/>
        <end position="253"/>
    </location>
</feature>
<dbReference type="NCBIfam" id="NF006989">
    <property type="entry name" value="PRK09454.1"/>
    <property type="match status" value="1"/>
</dbReference>
<sequence length="254" mass="27644">MSDFTADILPLGPLPRLIGHRGAARHAPENTLAGIRMAAAQGAKWVEVDVKLTADLVPVLLHDDTLDRTTDGKGPAKDLELGAMRRLDAGSWFSPAFRGERVPTLVEVIQLVLALDLGINLEIKPCPGREEETAGVALTLAYSLWPDDRPPPLVSSFADASLDMARQVVPRWPLGYLIDRRPANWRQRVEQLNVSTINVNARREDAASIREYKTTGRPVLAYTVNTVPVAREVLGWGVSSVFTDTPSGLAEIAG</sequence>
<dbReference type="EMBL" id="JACIIZ010000012">
    <property type="protein sequence ID" value="MBB6253631.1"/>
    <property type="molecule type" value="Genomic_DNA"/>
</dbReference>
<organism evidence="2 3">
    <name type="scientific">Nitrospirillum iridis</name>
    <dbReference type="NCBI Taxonomy" id="765888"/>
    <lineage>
        <taxon>Bacteria</taxon>
        <taxon>Pseudomonadati</taxon>
        <taxon>Pseudomonadota</taxon>
        <taxon>Alphaproteobacteria</taxon>
        <taxon>Rhodospirillales</taxon>
        <taxon>Azospirillaceae</taxon>
        <taxon>Nitrospirillum</taxon>
    </lineage>
</organism>
<dbReference type="PANTHER" id="PTHR46211:SF1">
    <property type="entry name" value="GLYCEROPHOSPHODIESTER PHOSPHODIESTERASE, CYTOPLASMIC"/>
    <property type="match status" value="1"/>
</dbReference>
<dbReference type="RefSeq" id="WP_184804477.1">
    <property type="nucleotide sequence ID" value="NZ_JACIIZ010000012.1"/>
</dbReference>
<evidence type="ECO:0000313" key="3">
    <source>
        <dbReference type="Proteomes" id="UP000539175"/>
    </source>
</evidence>
<accession>A0A7X0B266</accession>
<dbReference type="InterPro" id="IPR017946">
    <property type="entry name" value="PLC-like_Pdiesterase_TIM-brl"/>
</dbReference>
<dbReference type="GO" id="GO:0006629">
    <property type="term" value="P:lipid metabolic process"/>
    <property type="evidence" value="ECO:0007669"/>
    <property type="project" value="InterPro"/>
</dbReference>
<comment type="caution">
    <text evidence="2">The sequence shown here is derived from an EMBL/GenBank/DDBJ whole genome shotgun (WGS) entry which is preliminary data.</text>
</comment>
<proteinExistence type="predicted"/>
<dbReference type="InterPro" id="IPR030395">
    <property type="entry name" value="GP_PDE_dom"/>
</dbReference>
<dbReference type="Gene3D" id="3.20.20.190">
    <property type="entry name" value="Phosphatidylinositol (PI) phosphodiesterase"/>
    <property type="match status" value="1"/>
</dbReference>
<dbReference type="GO" id="GO:0008889">
    <property type="term" value="F:glycerophosphodiester phosphodiesterase activity"/>
    <property type="evidence" value="ECO:0007669"/>
    <property type="project" value="UniProtKB-EC"/>
</dbReference>
<dbReference type="EC" id="3.1.4.46" evidence="2"/>
<dbReference type="AlphaFoldDB" id="A0A7X0B266"/>
<name>A0A7X0B266_9PROT</name>
<keyword evidence="3" id="KW-1185">Reference proteome</keyword>
<evidence type="ECO:0000313" key="2">
    <source>
        <dbReference type="EMBL" id="MBB6253631.1"/>
    </source>
</evidence>
<dbReference type="SUPFAM" id="SSF51695">
    <property type="entry name" value="PLC-like phosphodiesterases"/>
    <property type="match status" value="1"/>
</dbReference>
<protein>
    <submittedName>
        <fullName evidence="2">Glycerophosphoryl diester phosphodiesterase</fullName>
        <ecNumber evidence="2">3.1.4.46</ecNumber>
    </submittedName>
</protein>
<dbReference type="PANTHER" id="PTHR46211">
    <property type="entry name" value="GLYCEROPHOSPHORYL DIESTER PHOSPHODIESTERASE"/>
    <property type="match status" value="1"/>
</dbReference>
<reference evidence="2 3" key="1">
    <citation type="submission" date="2020-08" db="EMBL/GenBank/DDBJ databases">
        <title>Genomic Encyclopedia of Type Strains, Phase IV (KMG-IV): sequencing the most valuable type-strain genomes for metagenomic binning, comparative biology and taxonomic classification.</title>
        <authorList>
            <person name="Goeker M."/>
        </authorList>
    </citation>
    <scope>NUCLEOTIDE SEQUENCE [LARGE SCALE GENOMIC DNA]</scope>
    <source>
        <strain evidence="2 3">DSM 22198</strain>
    </source>
</reference>